<gene>
    <name evidence="2" type="ORF">FBZ89_11150</name>
</gene>
<feature type="compositionally biased region" description="Basic and acidic residues" evidence="1">
    <location>
        <begin position="48"/>
        <end position="78"/>
    </location>
</feature>
<organism evidence="2 3">
    <name type="scientific">Nitrospirillum amazonense</name>
    <dbReference type="NCBI Taxonomy" id="28077"/>
    <lineage>
        <taxon>Bacteria</taxon>
        <taxon>Pseudomonadati</taxon>
        <taxon>Pseudomonadota</taxon>
        <taxon>Alphaproteobacteria</taxon>
        <taxon>Rhodospirillales</taxon>
        <taxon>Azospirillaceae</taxon>
        <taxon>Nitrospirillum</taxon>
    </lineage>
</organism>
<reference evidence="2 3" key="1">
    <citation type="submission" date="2019-06" db="EMBL/GenBank/DDBJ databases">
        <title>Genomic Encyclopedia of Type Strains, Phase IV (KMG-V): Genome sequencing to study the core and pangenomes of soil and plant-associated prokaryotes.</title>
        <authorList>
            <person name="Whitman W."/>
        </authorList>
    </citation>
    <scope>NUCLEOTIDE SEQUENCE [LARGE SCALE GENOMIC DNA]</scope>
    <source>
        <strain evidence="2 3">BR 11880</strain>
    </source>
</reference>
<dbReference type="AlphaFoldDB" id="A0A560F6F2"/>
<feature type="region of interest" description="Disordered" evidence="1">
    <location>
        <begin position="1"/>
        <end position="78"/>
    </location>
</feature>
<name>A0A560F6F2_9PROT</name>
<evidence type="ECO:0000256" key="1">
    <source>
        <dbReference type="SAM" id="MobiDB-lite"/>
    </source>
</evidence>
<protein>
    <submittedName>
        <fullName evidence="2">Uncharacterized protein</fullName>
    </submittedName>
</protein>
<dbReference type="EMBL" id="VITN01000011">
    <property type="protein sequence ID" value="TWB17199.1"/>
    <property type="molecule type" value="Genomic_DNA"/>
</dbReference>
<evidence type="ECO:0000313" key="2">
    <source>
        <dbReference type="EMBL" id="TWB17199.1"/>
    </source>
</evidence>
<proteinExistence type="predicted"/>
<sequence>MANRNEGEGNRTATRAYDKHARDFVATGQVAEKAREAADALDGPEGQDLERAEARGKAHAREEDRLPRPSASKDDGKH</sequence>
<accession>A0A560F6F2</accession>
<dbReference type="OrthoDB" id="5801866at2"/>
<evidence type="ECO:0000313" key="3">
    <source>
        <dbReference type="Proteomes" id="UP000319859"/>
    </source>
</evidence>
<dbReference type="Proteomes" id="UP000319859">
    <property type="component" value="Unassembled WGS sequence"/>
</dbReference>
<comment type="caution">
    <text evidence="2">The sequence shown here is derived from an EMBL/GenBank/DDBJ whole genome shotgun (WGS) entry which is preliminary data.</text>
</comment>
<dbReference type="RefSeq" id="WP_145751176.1">
    <property type="nucleotide sequence ID" value="NZ_VITN01000011.1"/>
</dbReference>